<name>A0A2L0RXN7_9PSED</name>
<proteinExistence type="predicted"/>
<sequence length="102" mass="11148">MTLIKFRISEHQKGAQEKADAKCIAEEQEAQRLAAITSEPIVEKLVGPEPVRATPVQTSAPVGRAEKPVASHNVDRTTILKRRKPPISRAACNALRKLAESL</sequence>
<dbReference type="Proteomes" id="UP000239888">
    <property type="component" value="Chromosome"/>
</dbReference>
<evidence type="ECO:0000256" key="1">
    <source>
        <dbReference type="SAM" id="MobiDB-lite"/>
    </source>
</evidence>
<dbReference type="AlphaFoldDB" id="A0A2L0RXN7"/>
<accession>A0A2L0RXN7</accession>
<organism evidence="2 3">
    <name type="scientific">Pseudomonas orientalis</name>
    <dbReference type="NCBI Taxonomy" id="76758"/>
    <lineage>
        <taxon>Bacteria</taxon>
        <taxon>Pseudomonadati</taxon>
        <taxon>Pseudomonadota</taxon>
        <taxon>Gammaproteobacteria</taxon>
        <taxon>Pseudomonadales</taxon>
        <taxon>Pseudomonadaceae</taxon>
        <taxon>Pseudomonas</taxon>
    </lineage>
</organism>
<reference evidence="2 3" key="1">
    <citation type="journal article" date="2018" name="Front. Microbiol.">
        <title>Pseudomonas orientalis F9: A Potent Antagonist against Phytopathogens with Phytotoxic Effect in the Apple Flower.</title>
        <authorList>
            <person name="Zengerer V."/>
            <person name="Schmid M."/>
            <person name="Bieri M."/>
            <person name="Muller D.C."/>
            <person name="Remus-Emsermann M.N.P."/>
            <person name="Ahrens C.H."/>
            <person name="Pelludat C."/>
        </authorList>
    </citation>
    <scope>NUCLEOTIDE SEQUENCE [LARGE SCALE GENOMIC DNA]</scope>
    <source>
        <strain evidence="2 3">F9</strain>
    </source>
</reference>
<evidence type="ECO:0000313" key="2">
    <source>
        <dbReference type="EMBL" id="AUZ46865.1"/>
    </source>
</evidence>
<evidence type="ECO:0000313" key="3">
    <source>
        <dbReference type="Proteomes" id="UP000239888"/>
    </source>
</evidence>
<dbReference type="KEGG" id="poi:BOP93_15065"/>
<protein>
    <submittedName>
        <fullName evidence="2">Uncharacterized protein</fullName>
    </submittedName>
</protein>
<gene>
    <name evidence="2" type="ORF">BOP93_15065</name>
</gene>
<feature type="region of interest" description="Disordered" evidence="1">
    <location>
        <begin position="48"/>
        <end position="71"/>
    </location>
</feature>
<dbReference type="EMBL" id="CP018049">
    <property type="protein sequence ID" value="AUZ46865.1"/>
    <property type="molecule type" value="Genomic_DNA"/>
</dbReference>